<feature type="region of interest" description="Disordered" evidence="1">
    <location>
        <begin position="341"/>
        <end position="378"/>
    </location>
</feature>
<feature type="compositionally biased region" description="Low complexity" evidence="1">
    <location>
        <begin position="552"/>
        <end position="562"/>
    </location>
</feature>
<feature type="compositionally biased region" description="Basic and acidic residues" evidence="1">
    <location>
        <begin position="432"/>
        <end position="452"/>
    </location>
</feature>
<protein>
    <submittedName>
        <fullName evidence="2">Uncharacterized protein</fullName>
    </submittedName>
</protein>
<feature type="region of interest" description="Disordered" evidence="1">
    <location>
        <begin position="46"/>
        <end position="69"/>
    </location>
</feature>
<evidence type="ECO:0000313" key="3">
    <source>
        <dbReference type="Proteomes" id="UP000269721"/>
    </source>
</evidence>
<feature type="region of interest" description="Disordered" evidence="1">
    <location>
        <begin position="413"/>
        <end position="462"/>
    </location>
</feature>
<gene>
    <name evidence="2" type="ORF">BDK51DRAFT_27785</name>
</gene>
<sequence length="584" mass="64492">MADTPHERNTFLATHPLDMTIEKPVKLLQRERLANEELNLRACSGVEPASEAATRKASVTRQDSPGTEELPRLREVKLSGVDMGCRRAGGGNRQTSMGLNAVTVGRGAEEQRRLTHLSSALEASTPLPSRGSLAAEGVPRREQFTQGAAFQSTRSTTINRQEGSASELRALDSGRVAICRSTVMSVQPPYPRHVDPARRKGQGSRQSCSFAGSRPATNSETEPAACRGRSLILNKVTSSEGESVGMNAPGDECCTLAWRTVGYLQALWRRQAKRKGGAHLPEPLLWDLTGPPLPDRLIMSYPLKADRRRQKRNILLLRVFLQKAPGRLGWGLALATGDGNSCPYQIERRRSSVRETQKGRPPRKPQKTVNRPKDLVERENMSLATELDVSHIMSTEEIMTSREGRYLDIHQPATSWNEREAATQPDGTPLKRSPEARRRSNMKLDDGPEGERGAMTNGANAAGLPIGVDDNWYWRHPERQDISPQISGRWGSRKTRTGVWWWAGSWVRRNDVACLGEKVMILHWPNVQPRAREGNGGCVDRANPSPAPFTAPPSSMRPARRSSPFVEVTAGFLEVSIRAQNDGG</sequence>
<name>A0A4P9WFC2_9FUNG</name>
<feature type="compositionally biased region" description="Basic and acidic residues" evidence="1">
    <location>
        <begin position="346"/>
        <end position="358"/>
    </location>
</feature>
<dbReference type="AlphaFoldDB" id="A0A4P9WFC2"/>
<dbReference type="EMBL" id="KZ996276">
    <property type="protein sequence ID" value="RKO89126.1"/>
    <property type="molecule type" value="Genomic_DNA"/>
</dbReference>
<feature type="compositionally biased region" description="Polar residues" evidence="1">
    <location>
        <begin position="203"/>
        <end position="221"/>
    </location>
</feature>
<evidence type="ECO:0000313" key="2">
    <source>
        <dbReference type="EMBL" id="RKO89126.1"/>
    </source>
</evidence>
<feature type="region of interest" description="Disordered" evidence="1">
    <location>
        <begin position="187"/>
        <end position="223"/>
    </location>
</feature>
<reference evidence="3" key="1">
    <citation type="journal article" date="2018" name="Nat. Microbiol.">
        <title>Leveraging single-cell genomics to expand the fungal tree of life.</title>
        <authorList>
            <person name="Ahrendt S.R."/>
            <person name="Quandt C.A."/>
            <person name="Ciobanu D."/>
            <person name="Clum A."/>
            <person name="Salamov A."/>
            <person name="Andreopoulos B."/>
            <person name="Cheng J.F."/>
            <person name="Woyke T."/>
            <person name="Pelin A."/>
            <person name="Henrissat B."/>
            <person name="Reynolds N.K."/>
            <person name="Benny G.L."/>
            <person name="Smith M.E."/>
            <person name="James T.Y."/>
            <person name="Grigoriev I.V."/>
        </authorList>
    </citation>
    <scope>NUCLEOTIDE SEQUENCE [LARGE SCALE GENOMIC DNA]</scope>
</reference>
<feature type="region of interest" description="Disordered" evidence="1">
    <location>
        <begin position="543"/>
        <end position="562"/>
    </location>
</feature>
<keyword evidence="3" id="KW-1185">Reference proteome</keyword>
<proteinExistence type="predicted"/>
<accession>A0A4P9WFC2</accession>
<dbReference type="Proteomes" id="UP000269721">
    <property type="component" value="Unassembled WGS sequence"/>
</dbReference>
<evidence type="ECO:0000256" key="1">
    <source>
        <dbReference type="SAM" id="MobiDB-lite"/>
    </source>
</evidence>
<organism evidence="2 3">
    <name type="scientific">Blyttiomyces helicus</name>
    <dbReference type="NCBI Taxonomy" id="388810"/>
    <lineage>
        <taxon>Eukaryota</taxon>
        <taxon>Fungi</taxon>
        <taxon>Fungi incertae sedis</taxon>
        <taxon>Chytridiomycota</taxon>
        <taxon>Chytridiomycota incertae sedis</taxon>
        <taxon>Chytridiomycetes</taxon>
        <taxon>Chytridiomycetes incertae sedis</taxon>
        <taxon>Blyttiomyces</taxon>
    </lineage>
</organism>